<proteinExistence type="predicted"/>
<evidence type="ECO:0000313" key="3">
    <source>
        <dbReference type="Proteomes" id="UP001500266"/>
    </source>
</evidence>
<name>A0ABP7Y8V2_9ACTN</name>
<protein>
    <submittedName>
        <fullName evidence="2">Uncharacterized protein</fullName>
    </submittedName>
</protein>
<reference evidence="3" key="1">
    <citation type="journal article" date="2019" name="Int. J. Syst. Evol. Microbiol.">
        <title>The Global Catalogue of Microorganisms (GCM) 10K type strain sequencing project: providing services to taxonomists for standard genome sequencing and annotation.</title>
        <authorList>
            <consortium name="The Broad Institute Genomics Platform"/>
            <consortium name="The Broad Institute Genome Sequencing Center for Infectious Disease"/>
            <person name="Wu L."/>
            <person name="Ma J."/>
        </authorList>
    </citation>
    <scope>NUCLEOTIDE SEQUENCE [LARGE SCALE GENOMIC DNA]</scope>
    <source>
        <strain evidence="3">JCM 17316</strain>
    </source>
</reference>
<organism evidence="2 3">
    <name type="scientific">Actinomadura keratinilytica</name>
    <dbReference type="NCBI Taxonomy" id="547461"/>
    <lineage>
        <taxon>Bacteria</taxon>
        <taxon>Bacillati</taxon>
        <taxon>Actinomycetota</taxon>
        <taxon>Actinomycetes</taxon>
        <taxon>Streptosporangiales</taxon>
        <taxon>Thermomonosporaceae</taxon>
        <taxon>Actinomadura</taxon>
    </lineage>
</organism>
<dbReference type="Proteomes" id="UP001500266">
    <property type="component" value="Unassembled WGS sequence"/>
</dbReference>
<comment type="caution">
    <text evidence="2">The sequence shown here is derived from an EMBL/GenBank/DDBJ whole genome shotgun (WGS) entry which is preliminary data.</text>
</comment>
<accession>A0ABP7Y8V2</accession>
<dbReference type="EMBL" id="BAABDO010000010">
    <property type="protein sequence ID" value="GAA4132364.1"/>
    <property type="molecule type" value="Genomic_DNA"/>
</dbReference>
<keyword evidence="3" id="KW-1185">Reference proteome</keyword>
<feature type="region of interest" description="Disordered" evidence="1">
    <location>
        <begin position="62"/>
        <end position="83"/>
    </location>
</feature>
<evidence type="ECO:0000256" key="1">
    <source>
        <dbReference type="SAM" id="MobiDB-lite"/>
    </source>
</evidence>
<sequence>MEPDQIAAALEHPHPGWLVVPGHYSHQFTAIPGPAYPYLDSGMIIATDPAELERRMTLVETASRNTTGQAGTVRVTPPPPLAP</sequence>
<gene>
    <name evidence="2" type="ORF">GCM10022416_12080</name>
</gene>
<evidence type="ECO:0000313" key="2">
    <source>
        <dbReference type="EMBL" id="GAA4132364.1"/>
    </source>
</evidence>
<dbReference type="RefSeq" id="WP_345018178.1">
    <property type="nucleotide sequence ID" value="NZ_BAABDO010000010.1"/>
</dbReference>